<comment type="caution">
    <text evidence="2">The sequence shown here is derived from an EMBL/GenBank/DDBJ whole genome shotgun (WGS) entry which is preliminary data.</text>
</comment>
<dbReference type="GO" id="GO:0009116">
    <property type="term" value="P:nucleoside metabolic process"/>
    <property type="evidence" value="ECO:0007669"/>
    <property type="project" value="InterPro"/>
</dbReference>
<dbReference type="GO" id="GO:0008930">
    <property type="term" value="F:methylthioadenosine nucleosidase activity"/>
    <property type="evidence" value="ECO:0007669"/>
    <property type="project" value="InterPro"/>
</dbReference>
<dbReference type="SUPFAM" id="SSF53167">
    <property type="entry name" value="Purine and uridine phosphorylases"/>
    <property type="match status" value="1"/>
</dbReference>
<dbReference type="GO" id="GO:0019509">
    <property type="term" value="P:L-methionine salvage from methylthioadenosine"/>
    <property type="evidence" value="ECO:0007669"/>
    <property type="project" value="InterPro"/>
</dbReference>
<protein>
    <recommendedName>
        <fullName evidence="1">Nucleoside phosphorylase domain-containing protein</fullName>
    </recommendedName>
</protein>
<evidence type="ECO:0000313" key="2">
    <source>
        <dbReference type="EMBL" id="KAK3233535.1"/>
    </source>
</evidence>
<dbReference type="Gene3D" id="3.40.50.1580">
    <property type="entry name" value="Nucleoside phosphorylase domain"/>
    <property type="match status" value="1"/>
</dbReference>
<name>A0AAE0BCM6_9CHLO</name>
<reference evidence="2 3" key="1">
    <citation type="journal article" date="2015" name="Genome Biol. Evol.">
        <title>Comparative Genomics of a Bacterivorous Green Alga Reveals Evolutionary Causalities and Consequences of Phago-Mixotrophic Mode of Nutrition.</title>
        <authorList>
            <person name="Burns J.A."/>
            <person name="Paasch A."/>
            <person name="Narechania A."/>
            <person name="Kim E."/>
        </authorList>
    </citation>
    <scope>NUCLEOTIDE SEQUENCE [LARGE SCALE GENOMIC DNA]</scope>
    <source>
        <strain evidence="2 3">PLY_AMNH</strain>
    </source>
</reference>
<evidence type="ECO:0000313" key="3">
    <source>
        <dbReference type="Proteomes" id="UP001190700"/>
    </source>
</evidence>
<dbReference type="InterPro" id="IPR035994">
    <property type="entry name" value="Nucleoside_phosphorylase_sf"/>
</dbReference>
<evidence type="ECO:0000259" key="1">
    <source>
        <dbReference type="Pfam" id="PF01048"/>
    </source>
</evidence>
<dbReference type="InterPro" id="IPR044580">
    <property type="entry name" value="MTAN"/>
</dbReference>
<dbReference type="InterPro" id="IPR000845">
    <property type="entry name" value="Nucleoside_phosphorylase_d"/>
</dbReference>
<sequence length="336" mass="35650">MNLPTVSAPVRCVVVVIAMEEEARPFIEKHGLKKHQEPGPFVSGSPMVAYSGQINSCTDDNQSHLRVHLVWNGRDQKYKVNNVATTAAAVATYASIAAFHPDLVVSAGTAGGFGELGGNIGDVYASTKCVYHNRRIPEGETGDLEEYGFGHYRSPPISALASAIGIKQGVVSTSDSLECTASDLQLMRSEGAVVKEMEAAACAWVCQSLRVPFIALKSITDIVDAGRPTEKEFYANLHSASSALQGKLTHMLQLLGQQPLSRWATGTVSSSLVATALEGRSTLSGEASLSGKTKLHQLPSPIGAAPSSRRGLRLELALLALSLACNGLALLRRRGR</sequence>
<organism evidence="2 3">
    <name type="scientific">Cymbomonas tetramitiformis</name>
    <dbReference type="NCBI Taxonomy" id="36881"/>
    <lineage>
        <taxon>Eukaryota</taxon>
        <taxon>Viridiplantae</taxon>
        <taxon>Chlorophyta</taxon>
        <taxon>Pyramimonadophyceae</taxon>
        <taxon>Pyramimonadales</taxon>
        <taxon>Pyramimonadaceae</taxon>
        <taxon>Cymbomonas</taxon>
    </lineage>
</organism>
<dbReference type="Proteomes" id="UP001190700">
    <property type="component" value="Unassembled WGS sequence"/>
</dbReference>
<dbReference type="CDD" id="cd09008">
    <property type="entry name" value="MTAN"/>
    <property type="match status" value="1"/>
</dbReference>
<feature type="domain" description="Nucleoside phosphorylase" evidence="1">
    <location>
        <begin position="13"/>
        <end position="252"/>
    </location>
</feature>
<dbReference type="AlphaFoldDB" id="A0AAE0BCM6"/>
<dbReference type="Pfam" id="PF01048">
    <property type="entry name" value="PNP_UDP_1"/>
    <property type="match status" value="1"/>
</dbReference>
<dbReference type="EMBL" id="LGRX02035687">
    <property type="protein sequence ID" value="KAK3233535.1"/>
    <property type="molecule type" value="Genomic_DNA"/>
</dbReference>
<keyword evidence="3" id="KW-1185">Reference proteome</keyword>
<gene>
    <name evidence="2" type="ORF">CYMTET_56177</name>
</gene>
<dbReference type="PANTHER" id="PTHR46994:SF1">
    <property type="entry name" value="5'-METHYLTHIOADENOSINE NUCLEOSIDASE"/>
    <property type="match status" value="1"/>
</dbReference>
<dbReference type="PANTHER" id="PTHR46994">
    <property type="entry name" value="5'-METHYLTHIOADENOSINE/S-ADENOSYLHOMOCYSTEINE NUCLEOSIDASE 1"/>
    <property type="match status" value="1"/>
</dbReference>
<accession>A0AAE0BCM6</accession>
<proteinExistence type="predicted"/>